<dbReference type="InterPro" id="IPR008972">
    <property type="entry name" value="Cupredoxin"/>
</dbReference>
<dbReference type="Pfam" id="PF02298">
    <property type="entry name" value="Cu_bind_like"/>
    <property type="match status" value="1"/>
</dbReference>
<evidence type="ECO:0000313" key="9">
    <source>
        <dbReference type="EMBL" id="RZB62073.1"/>
    </source>
</evidence>
<keyword evidence="3" id="KW-0249">Electron transport</keyword>
<dbReference type="InterPro" id="IPR003245">
    <property type="entry name" value="Phytocyanin_dom"/>
</dbReference>
<organism evidence="9 10">
    <name type="scientific">Glycine soja</name>
    <name type="common">Wild soybean</name>
    <dbReference type="NCBI Taxonomy" id="3848"/>
    <lineage>
        <taxon>Eukaryota</taxon>
        <taxon>Viridiplantae</taxon>
        <taxon>Streptophyta</taxon>
        <taxon>Embryophyta</taxon>
        <taxon>Tracheophyta</taxon>
        <taxon>Spermatophyta</taxon>
        <taxon>Magnoliopsida</taxon>
        <taxon>eudicotyledons</taxon>
        <taxon>Gunneridae</taxon>
        <taxon>Pentapetalae</taxon>
        <taxon>rosids</taxon>
        <taxon>fabids</taxon>
        <taxon>Fabales</taxon>
        <taxon>Fabaceae</taxon>
        <taxon>Papilionoideae</taxon>
        <taxon>50 kb inversion clade</taxon>
        <taxon>NPAAA clade</taxon>
        <taxon>indigoferoid/millettioid clade</taxon>
        <taxon>Phaseoleae</taxon>
        <taxon>Glycine</taxon>
        <taxon>Glycine subgen. Soja</taxon>
    </lineage>
</organism>
<dbReference type="PANTHER" id="PTHR33021:SF499">
    <property type="entry name" value="OS12G0150500 PROTEIN"/>
    <property type="match status" value="1"/>
</dbReference>
<dbReference type="Gene3D" id="2.60.40.420">
    <property type="entry name" value="Cupredoxins - blue copper proteins"/>
    <property type="match status" value="1"/>
</dbReference>
<dbReference type="EMBL" id="QZWG01000016">
    <property type="protein sequence ID" value="RZB62073.1"/>
    <property type="molecule type" value="Genomic_DNA"/>
</dbReference>
<keyword evidence="5" id="KW-0325">Glycoprotein</keyword>
<feature type="transmembrane region" description="Helical" evidence="7">
    <location>
        <begin position="27"/>
        <end position="44"/>
    </location>
</feature>
<name>A0A445GLN3_GLYSO</name>
<dbReference type="AlphaFoldDB" id="A0A445GLN3"/>
<feature type="domain" description="Phytocyanin" evidence="8">
    <location>
        <begin position="50"/>
        <end position="148"/>
    </location>
</feature>
<dbReference type="FunFam" id="2.60.40.420:FF:000003">
    <property type="entry name" value="Blue copper"/>
    <property type="match status" value="1"/>
</dbReference>
<feature type="transmembrane region" description="Helical" evidence="7">
    <location>
        <begin position="202"/>
        <end position="224"/>
    </location>
</feature>
<dbReference type="SUPFAM" id="SSF49503">
    <property type="entry name" value="Cupredoxins"/>
    <property type="match status" value="1"/>
</dbReference>
<evidence type="ECO:0000256" key="1">
    <source>
        <dbReference type="ARBA" id="ARBA00022448"/>
    </source>
</evidence>
<keyword evidence="7" id="KW-0472">Membrane</keyword>
<feature type="compositionally biased region" description="Pro residues" evidence="6">
    <location>
        <begin position="164"/>
        <end position="178"/>
    </location>
</feature>
<keyword evidence="1" id="KW-0813">Transport</keyword>
<dbReference type="GO" id="GO:0005886">
    <property type="term" value="C:plasma membrane"/>
    <property type="evidence" value="ECO:0007669"/>
    <property type="project" value="TreeGrafter"/>
</dbReference>
<comment type="caution">
    <text evidence="9">The sequence shown here is derived from an EMBL/GenBank/DDBJ whole genome shotgun (WGS) entry which is preliminary data.</text>
</comment>
<keyword evidence="7" id="KW-0812">Transmembrane</keyword>
<dbReference type="InterPro" id="IPR039391">
    <property type="entry name" value="Phytocyanin-like"/>
</dbReference>
<sequence length="233" mass="25614">MRFNYQLVSSEFSFSCLTGRKMEKLRPAWAVKAIIVIVFTSILFRCVCGENHTVGGASGWDLGSNIQAWSSTTTFNVGDDLVFSYTAAHDVMEVNQLDYDTCKIANALATYDNGETVIHLSDAKTRYFVCGRMGHCQQGLKLQVQILAQSNNGTSNDQNQSPGGSPPSTSPPPPPPPPQDDEQPPADEPVPCDCSRAEERHGVVPLITLVIVLAFARTPFFIAFPHLRFHNIR</sequence>
<proteinExistence type="predicted"/>
<dbReference type="GO" id="GO:0009055">
    <property type="term" value="F:electron transfer activity"/>
    <property type="evidence" value="ECO:0007669"/>
    <property type="project" value="InterPro"/>
</dbReference>
<dbReference type="PROSITE" id="PS51485">
    <property type="entry name" value="PHYTOCYANIN"/>
    <property type="match status" value="1"/>
</dbReference>
<keyword evidence="4" id="KW-0186">Copper</keyword>
<dbReference type="PANTHER" id="PTHR33021">
    <property type="entry name" value="BLUE COPPER PROTEIN"/>
    <property type="match status" value="1"/>
</dbReference>
<keyword evidence="7" id="KW-1133">Transmembrane helix</keyword>
<evidence type="ECO:0000256" key="6">
    <source>
        <dbReference type="SAM" id="MobiDB-lite"/>
    </source>
</evidence>
<dbReference type="Proteomes" id="UP000289340">
    <property type="component" value="Chromosome 16"/>
</dbReference>
<evidence type="ECO:0000256" key="5">
    <source>
        <dbReference type="ARBA" id="ARBA00023180"/>
    </source>
</evidence>
<gene>
    <name evidence="9" type="ORF">D0Y65_044370</name>
</gene>
<reference evidence="9 10" key="1">
    <citation type="submission" date="2018-09" db="EMBL/GenBank/DDBJ databases">
        <title>A high-quality reference genome of wild soybean provides a powerful tool to mine soybean genomes.</title>
        <authorList>
            <person name="Xie M."/>
            <person name="Chung C.Y.L."/>
            <person name="Li M.-W."/>
            <person name="Wong F.-L."/>
            <person name="Chan T.-F."/>
            <person name="Lam H.-M."/>
        </authorList>
    </citation>
    <scope>NUCLEOTIDE SEQUENCE [LARGE SCALE GENOMIC DNA]</scope>
    <source>
        <strain evidence="10">cv. W05</strain>
        <tissue evidence="9">Hypocotyl of etiolated seedlings</tissue>
    </source>
</reference>
<evidence type="ECO:0000256" key="7">
    <source>
        <dbReference type="SAM" id="Phobius"/>
    </source>
</evidence>
<keyword evidence="2" id="KW-0479">Metal-binding</keyword>
<dbReference type="CDD" id="cd04216">
    <property type="entry name" value="Phytocyanin"/>
    <property type="match status" value="1"/>
</dbReference>
<evidence type="ECO:0000256" key="2">
    <source>
        <dbReference type="ARBA" id="ARBA00022723"/>
    </source>
</evidence>
<evidence type="ECO:0000256" key="4">
    <source>
        <dbReference type="ARBA" id="ARBA00023008"/>
    </source>
</evidence>
<feature type="region of interest" description="Disordered" evidence="6">
    <location>
        <begin position="151"/>
        <end position="194"/>
    </location>
</feature>
<accession>A0A445GLN3</accession>
<dbReference type="GO" id="GO:0046872">
    <property type="term" value="F:metal ion binding"/>
    <property type="evidence" value="ECO:0007669"/>
    <property type="project" value="UniProtKB-KW"/>
</dbReference>
<keyword evidence="10" id="KW-1185">Reference proteome</keyword>
<evidence type="ECO:0000256" key="3">
    <source>
        <dbReference type="ARBA" id="ARBA00022982"/>
    </source>
</evidence>
<protein>
    <submittedName>
        <fullName evidence="9">Uclacyanin 1</fullName>
    </submittedName>
</protein>
<evidence type="ECO:0000313" key="10">
    <source>
        <dbReference type="Proteomes" id="UP000289340"/>
    </source>
</evidence>
<evidence type="ECO:0000259" key="8">
    <source>
        <dbReference type="PROSITE" id="PS51485"/>
    </source>
</evidence>